<dbReference type="AlphaFoldDB" id="A0A6C7EDK3"/>
<feature type="domain" description="Endonuclease/exonuclease/phosphatase" evidence="9">
    <location>
        <begin position="6"/>
        <end position="256"/>
    </location>
</feature>
<evidence type="ECO:0000259" key="9">
    <source>
        <dbReference type="Pfam" id="PF03372"/>
    </source>
</evidence>
<dbReference type="PANTHER" id="PTHR15822">
    <property type="entry name" value="TRAF AND TNF RECEPTOR-ASSOCIATED PROTEIN"/>
    <property type="match status" value="1"/>
</dbReference>
<keyword evidence="4" id="KW-0479">Metal-binding</keyword>
<dbReference type="RefSeq" id="WP_015442516.1">
    <property type="nucleotide sequence ID" value="NC_020520.1"/>
</dbReference>
<name>A0A6C7EDK3_ILUCY</name>
<dbReference type="GO" id="GO:0006302">
    <property type="term" value="P:double-strand break repair"/>
    <property type="evidence" value="ECO:0007669"/>
    <property type="project" value="TreeGrafter"/>
</dbReference>
<dbReference type="PANTHER" id="PTHR15822:SF4">
    <property type="entry name" value="TYROSYL-DNA PHOSPHODIESTERASE 2"/>
    <property type="match status" value="1"/>
</dbReference>
<proteinExistence type="predicted"/>
<keyword evidence="7" id="KW-0460">Magnesium</keyword>
<evidence type="ECO:0000256" key="2">
    <source>
        <dbReference type="ARBA" id="ARBA00001946"/>
    </source>
</evidence>
<keyword evidence="5" id="KW-0227">DNA damage</keyword>
<dbReference type="InterPro" id="IPR051547">
    <property type="entry name" value="TDP2-like"/>
</dbReference>
<gene>
    <name evidence="10" type="ORF">YM304_29550</name>
</gene>
<dbReference type="SUPFAM" id="SSF56219">
    <property type="entry name" value="DNase I-like"/>
    <property type="match status" value="1"/>
</dbReference>
<dbReference type="GO" id="GO:0003697">
    <property type="term" value="F:single-stranded DNA binding"/>
    <property type="evidence" value="ECO:0007669"/>
    <property type="project" value="TreeGrafter"/>
</dbReference>
<dbReference type="Proteomes" id="UP000011863">
    <property type="component" value="Chromosome"/>
</dbReference>
<reference evidence="10 11" key="1">
    <citation type="journal article" date="2013" name="Int. J. Syst. Evol. Microbiol.">
        <title>Ilumatobacter nonamiense sp. nov. and Ilumatobacter coccineum sp. nov., isolated from seashore sand.</title>
        <authorList>
            <person name="Matsumoto A."/>
            <person name="Kasai H."/>
            <person name="Matsuo Y."/>
            <person name="Shizuri Y."/>
            <person name="Ichikawa N."/>
            <person name="Fujita N."/>
            <person name="Omura S."/>
            <person name="Takahashi Y."/>
        </authorList>
    </citation>
    <scope>NUCLEOTIDE SEQUENCE [LARGE SCALE GENOMIC DNA]</scope>
    <source>
        <strain evidence="11">NBRC 103263 / KCTC 29153 / YM16-304</strain>
    </source>
</reference>
<dbReference type="Gene3D" id="3.60.10.10">
    <property type="entry name" value="Endonuclease/exonuclease/phosphatase"/>
    <property type="match status" value="1"/>
</dbReference>
<evidence type="ECO:0000313" key="11">
    <source>
        <dbReference type="Proteomes" id="UP000011863"/>
    </source>
</evidence>
<dbReference type="GO" id="GO:0005737">
    <property type="term" value="C:cytoplasm"/>
    <property type="evidence" value="ECO:0007669"/>
    <property type="project" value="TreeGrafter"/>
</dbReference>
<evidence type="ECO:0000256" key="7">
    <source>
        <dbReference type="ARBA" id="ARBA00022842"/>
    </source>
</evidence>
<evidence type="ECO:0000256" key="6">
    <source>
        <dbReference type="ARBA" id="ARBA00022801"/>
    </source>
</evidence>
<dbReference type="GO" id="GO:0004518">
    <property type="term" value="F:nuclease activity"/>
    <property type="evidence" value="ECO:0007669"/>
    <property type="project" value="UniProtKB-KW"/>
</dbReference>
<evidence type="ECO:0000313" key="10">
    <source>
        <dbReference type="EMBL" id="BAN03269.1"/>
    </source>
</evidence>
<sequence length="266" mass="29837">MSLRVMTWNLWWHFGPWEQRRPLIVDEIRSVDPDVLCLQEVWSDETTDDAARLAEALGMHMVRSDPVFWNGQSFGNAILSRWPLTRIADDPLPNVDGEPGHRRVVAARVDTPFGPWPFAATHLDYPADASATRQVQMRFVMEQAATWRGEPLDDFPVVIGADMNAVPDSDEIRMATGLRPGVDGIAFGDAWEQAGDGSTGATWLRDNPYSRDSAWPNRRLDYLLVSWPRPKPTGNPIRCWTVGSRSADDPLWPSDHLAVVADLVTP</sequence>
<dbReference type="OrthoDB" id="9787701at2"/>
<dbReference type="GO" id="GO:0046872">
    <property type="term" value="F:metal ion binding"/>
    <property type="evidence" value="ECO:0007669"/>
    <property type="project" value="UniProtKB-KW"/>
</dbReference>
<comment type="cofactor">
    <cofactor evidence="2">
        <name>Mg(2+)</name>
        <dbReference type="ChEBI" id="CHEBI:18420"/>
    </cofactor>
</comment>
<keyword evidence="8" id="KW-0234">DNA repair</keyword>
<protein>
    <recommendedName>
        <fullName evidence="9">Endonuclease/exonuclease/phosphatase domain-containing protein</fullName>
    </recommendedName>
</protein>
<dbReference type="InterPro" id="IPR005135">
    <property type="entry name" value="Endo/exonuclease/phosphatase"/>
</dbReference>
<dbReference type="EMBL" id="AP012057">
    <property type="protein sequence ID" value="BAN03269.1"/>
    <property type="molecule type" value="Genomic_DNA"/>
</dbReference>
<keyword evidence="3" id="KW-0540">Nuclease</keyword>
<dbReference type="KEGG" id="aym:YM304_29550"/>
<organism evidence="10 11">
    <name type="scientific">Ilumatobacter coccineus (strain NBRC 103263 / KCTC 29153 / YM16-304)</name>
    <dbReference type="NCBI Taxonomy" id="1313172"/>
    <lineage>
        <taxon>Bacteria</taxon>
        <taxon>Bacillati</taxon>
        <taxon>Actinomycetota</taxon>
        <taxon>Acidimicrobiia</taxon>
        <taxon>Acidimicrobiales</taxon>
        <taxon>Ilumatobacteraceae</taxon>
        <taxon>Ilumatobacter</taxon>
    </lineage>
</organism>
<evidence type="ECO:0000256" key="3">
    <source>
        <dbReference type="ARBA" id="ARBA00022722"/>
    </source>
</evidence>
<evidence type="ECO:0000256" key="8">
    <source>
        <dbReference type="ARBA" id="ARBA00023204"/>
    </source>
</evidence>
<evidence type="ECO:0000256" key="1">
    <source>
        <dbReference type="ARBA" id="ARBA00001936"/>
    </source>
</evidence>
<dbReference type="InterPro" id="IPR036691">
    <property type="entry name" value="Endo/exonu/phosph_ase_sf"/>
</dbReference>
<dbReference type="Pfam" id="PF03372">
    <property type="entry name" value="Exo_endo_phos"/>
    <property type="match status" value="1"/>
</dbReference>
<comment type="cofactor">
    <cofactor evidence="1">
        <name>Mn(2+)</name>
        <dbReference type="ChEBI" id="CHEBI:29035"/>
    </cofactor>
</comment>
<dbReference type="GO" id="GO:0070260">
    <property type="term" value="F:5'-tyrosyl-DNA phosphodiesterase activity"/>
    <property type="evidence" value="ECO:0007669"/>
    <property type="project" value="TreeGrafter"/>
</dbReference>
<evidence type="ECO:0000256" key="5">
    <source>
        <dbReference type="ARBA" id="ARBA00022763"/>
    </source>
</evidence>
<accession>A0A6C7EDK3</accession>
<keyword evidence="6" id="KW-0378">Hydrolase</keyword>
<keyword evidence="11" id="KW-1185">Reference proteome</keyword>
<evidence type="ECO:0000256" key="4">
    <source>
        <dbReference type="ARBA" id="ARBA00022723"/>
    </source>
</evidence>